<dbReference type="NCBIfam" id="TIGR01249">
    <property type="entry name" value="pro_imino_pep_1"/>
    <property type="match status" value="1"/>
</dbReference>
<evidence type="ECO:0000256" key="1">
    <source>
        <dbReference type="ARBA" id="ARBA00001585"/>
    </source>
</evidence>
<evidence type="ECO:0000256" key="2">
    <source>
        <dbReference type="ARBA" id="ARBA00004496"/>
    </source>
</evidence>
<dbReference type="Proteomes" id="UP000256269">
    <property type="component" value="Unassembled WGS sequence"/>
</dbReference>
<dbReference type="RefSeq" id="WP_116176210.1">
    <property type="nucleotide sequence ID" value="NZ_CP144375.1"/>
</dbReference>
<keyword evidence="13" id="KW-1185">Reference proteome</keyword>
<dbReference type="GO" id="GO:0006508">
    <property type="term" value="P:proteolysis"/>
    <property type="evidence" value="ECO:0007669"/>
    <property type="project" value="UniProtKB-KW"/>
</dbReference>
<dbReference type="PANTHER" id="PTHR43722:SF1">
    <property type="entry name" value="PROLINE IMINOPEPTIDASE"/>
    <property type="match status" value="1"/>
</dbReference>
<dbReference type="SUPFAM" id="SSF53474">
    <property type="entry name" value="alpha/beta-Hydrolases"/>
    <property type="match status" value="1"/>
</dbReference>
<dbReference type="PANTHER" id="PTHR43722">
    <property type="entry name" value="PROLINE IMINOPEPTIDASE"/>
    <property type="match status" value="1"/>
</dbReference>
<evidence type="ECO:0000256" key="10">
    <source>
        <dbReference type="RuleBase" id="RU003421"/>
    </source>
</evidence>
<organism evidence="12 13">
    <name type="scientific">Kutzneria buriramensis</name>
    <dbReference type="NCBI Taxonomy" id="1045776"/>
    <lineage>
        <taxon>Bacteria</taxon>
        <taxon>Bacillati</taxon>
        <taxon>Actinomycetota</taxon>
        <taxon>Actinomycetes</taxon>
        <taxon>Pseudonocardiales</taxon>
        <taxon>Pseudonocardiaceae</taxon>
        <taxon>Kutzneria</taxon>
    </lineage>
</organism>
<dbReference type="PRINTS" id="PR00111">
    <property type="entry name" value="ABHYDROLASE"/>
</dbReference>
<keyword evidence="7 8" id="KW-0378">Hydrolase</keyword>
<protein>
    <recommendedName>
        <fullName evidence="8 10">Proline iminopeptidase</fullName>
        <shortName evidence="8">PIP</shortName>
        <ecNumber evidence="8 10">3.4.11.5</ecNumber>
    </recommendedName>
    <alternativeName>
        <fullName evidence="8">Prolyl aminopeptidase</fullName>
    </alternativeName>
</protein>
<evidence type="ECO:0000256" key="3">
    <source>
        <dbReference type="ARBA" id="ARBA00010088"/>
    </source>
</evidence>
<evidence type="ECO:0000256" key="6">
    <source>
        <dbReference type="ARBA" id="ARBA00022670"/>
    </source>
</evidence>
<reference evidence="12 13" key="1">
    <citation type="submission" date="2018-08" db="EMBL/GenBank/DDBJ databases">
        <title>Genomic Encyclopedia of Archaeal and Bacterial Type Strains, Phase II (KMG-II): from individual species to whole genera.</title>
        <authorList>
            <person name="Goeker M."/>
        </authorList>
    </citation>
    <scope>NUCLEOTIDE SEQUENCE [LARGE SCALE GENOMIC DNA]</scope>
    <source>
        <strain evidence="12 13">DSM 45791</strain>
    </source>
</reference>
<dbReference type="InterPro" id="IPR005944">
    <property type="entry name" value="Pro_iminopeptidase"/>
</dbReference>
<evidence type="ECO:0000313" key="12">
    <source>
        <dbReference type="EMBL" id="REH46055.1"/>
    </source>
</evidence>
<evidence type="ECO:0000256" key="8">
    <source>
        <dbReference type="PIRNR" id="PIRNR006431"/>
    </source>
</evidence>
<evidence type="ECO:0000256" key="9">
    <source>
        <dbReference type="PIRSR" id="PIRSR006431-1"/>
    </source>
</evidence>
<comment type="subcellular location">
    <subcellularLocation>
        <location evidence="2 8">Cytoplasm</location>
    </subcellularLocation>
</comment>
<feature type="active site" description="Nucleophile" evidence="9">
    <location>
        <position position="115"/>
    </location>
</feature>
<dbReference type="EC" id="3.4.11.5" evidence="8 10"/>
<evidence type="ECO:0000256" key="7">
    <source>
        <dbReference type="ARBA" id="ARBA00022801"/>
    </source>
</evidence>
<proteinExistence type="inferred from homology"/>
<keyword evidence="6 8" id="KW-0645">Protease</keyword>
<evidence type="ECO:0000256" key="5">
    <source>
        <dbReference type="ARBA" id="ARBA00022490"/>
    </source>
</evidence>
<gene>
    <name evidence="12" type="ORF">BCF44_107187</name>
</gene>
<feature type="domain" description="AB hydrolase-1" evidence="11">
    <location>
        <begin position="38"/>
        <end position="300"/>
    </location>
</feature>
<comment type="similarity">
    <text evidence="3 8 10">Belongs to the peptidase S33 family.</text>
</comment>
<comment type="catalytic activity">
    <reaction evidence="1 8 10">
        <text>Release of N-terminal proline from a peptide.</text>
        <dbReference type="EC" id="3.4.11.5"/>
    </reaction>
</comment>
<feature type="active site" evidence="9">
    <location>
        <position position="271"/>
    </location>
</feature>
<dbReference type="Pfam" id="PF00561">
    <property type="entry name" value="Abhydrolase_1"/>
    <property type="match status" value="1"/>
</dbReference>
<dbReference type="EMBL" id="QUNO01000007">
    <property type="protein sequence ID" value="REH46055.1"/>
    <property type="molecule type" value="Genomic_DNA"/>
</dbReference>
<dbReference type="AlphaFoldDB" id="A0A3E0HJ10"/>
<dbReference type="Gene3D" id="3.40.50.1820">
    <property type="entry name" value="alpha/beta hydrolase"/>
    <property type="match status" value="1"/>
</dbReference>
<dbReference type="PIRSF" id="PIRSF006431">
    <property type="entry name" value="Pept_S33"/>
    <property type="match status" value="1"/>
</dbReference>
<keyword evidence="4 8" id="KW-0031">Aminopeptidase</keyword>
<evidence type="ECO:0000313" key="13">
    <source>
        <dbReference type="Proteomes" id="UP000256269"/>
    </source>
</evidence>
<dbReference type="InterPro" id="IPR002410">
    <property type="entry name" value="Peptidase_S33"/>
</dbReference>
<dbReference type="OrthoDB" id="9796770at2"/>
<evidence type="ECO:0000259" key="11">
    <source>
        <dbReference type="Pfam" id="PF00561"/>
    </source>
</evidence>
<comment type="caution">
    <text evidence="12">The sequence shown here is derived from an EMBL/GenBank/DDBJ whole genome shotgun (WGS) entry which is preliminary data.</text>
</comment>
<dbReference type="GO" id="GO:0004177">
    <property type="term" value="F:aminopeptidase activity"/>
    <property type="evidence" value="ECO:0007669"/>
    <property type="project" value="UniProtKB-UniRule"/>
</dbReference>
<accession>A0A3E0HJ10</accession>
<sequence length="320" mass="35259">MAGPYELDGACGTGYLDTGDGNQIYYEVYGNPDGKPAVIVHGGPGAGMPRGTKRLFDPQRYRIIQFDQRNCGRSTPHASDPAADMSRNTTEHLVADLDRLRTHLGVERWLMFGGSWGATLVLAYAQRHPERVSELIMPSAMLVGPSTVDWLYRDLGRVFPEAWDRFRLAVPEPERDGDLVLAYSRLMEDPDPEVRSAAASEWLRWEETAISLEPNGGSGLYSTIVGDAQIAFVRICAHIFGHRGWLAEGQLIRDAGRLAGIPGVVIQGRHDLSCPVQPVWELAQNWPDARLVVIEDAGHTGSPTFKAALAQAVDEFADRR</sequence>
<feature type="active site" description="Proton donor" evidence="9">
    <location>
        <position position="299"/>
    </location>
</feature>
<keyword evidence="5 8" id="KW-0963">Cytoplasm</keyword>
<dbReference type="InterPro" id="IPR000073">
    <property type="entry name" value="AB_hydrolase_1"/>
</dbReference>
<dbReference type="GO" id="GO:0005737">
    <property type="term" value="C:cytoplasm"/>
    <property type="evidence" value="ECO:0007669"/>
    <property type="project" value="UniProtKB-SubCell"/>
</dbReference>
<evidence type="ECO:0000256" key="4">
    <source>
        <dbReference type="ARBA" id="ARBA00022438"/>
    </source>
</evidence>
<dbReference type="InterPro" id="IPR029058">
    <property type="entry name" value="AB_hydrolase_fold"/>
</dbReference>
<name>A0A3E0HJ10_9PSEU</name>
<dbReference type="PRINTS" id="PR00793">
    <property type="entry name" value="PROAMNOPTASE"/>
</dbReference>